<dbReference type="GO" id="GO:0071949">
    <property type="term" value="F:FAD binding"/>
    <property type="evidence" value="ECO:0007669"/>
    <property type="project" value="InterPro"/>
</dbReference>
<comment type="similarity">
    <text evidence="2">Belongs to the FAD-binding oxidoreductase/transferase type 4 family.</text>
</comment>
<dbReference type="Gene3D" id="3.30.43.10">
    <property type="entry name" value="Uridine Diphospho-n-acetylenolpyruvylglucosamine Reductase, domain 2"/>
    <property type="match status" value="1"/>
</dbReference>
<dbReference type="InterPro" id="IPR006094">
    <property type="entry name" value="Oxid_FAD_bind_N"/>
</dbReference>
<dbReference type="AlphaFoldDB" id="A0A1Y5S3U5"/>
<proteinExistence type="inferred from homology"/>
<gene>
    <name evidence="7" type="ORF">OCH7691_01100</name>
</gene>
<dbReference type="InterPro" id="IPR036318">
    <property type="entry name" value="FAD-bd_PCMH-like_sf"/>
</dbReference>
<dbReference type="Pfam" id="PF02913">
    <property type="entry name" value="FAD-oxidase_C"/>
    <property type="match status" value="1"/>
</dbReference>
<dbReference type="InterPro" id="IPR051264">
    <property type="entry name" value="FAD-oxidored/transferase_4"/>
</dbReference>
<keyword evidence="5 7" id="KW-0560">Oxidoreductase</keyword>
<feature type="domain" description="FAD-binding PCMH-type" evidence="6">
    <location>
        <begin position="36"/>
        <end position="216"/>
    </location>
</feature>
<evidence type="ECO:0000256" key="1">
    <source>
        <dbReference type="ARBA" id="ARBA00001974"/>
    </source>
</evidence>
<sequence>MSGSDADFAAALTAALGAGQVLEGSAVAERNPGFGASNLRAGILVRPRDTAGVAATLRLCHEAGRAVVAQGGLTGLAGGATTGPGDVILSLERLDRIEAIDPVNRTMTVGAGCHLQVVQEAAEAAGLMFPLDLPSRGSCTVGGNIATNAGGCRVFRYGMTRGLVLGLEAVLADGTVLSSLNRVIKNNAGYDLKQLFIGTEGTLGIVTRAVLRLFELPRGQATALAAVESFEQVASLLKAVDGGLGGALSTFEVMWRNYYAVTAEATCGASMPLPAKAPFVVLIEALDRSDEAARGALEGALGQAFEAGLLADAVVAKSAAESEVFWRIRDDSLVLFDRHETVLPFDISLPIPEMADYVTTVEATLARTLPDYATYTFGHIADGNLHFAVCGRAMDPATRETAERAVYAPLDGRGSVSAEHGIGLDKKGWLPLSRNPEELALMRRLKVALDPKNILNPGKVVDAA</sequence>
<dbReference type="InParanoid" id="A0A1Y5S3U5"/>
<dbReference type="SUPFAM" id="SSF55103">
    <property type="entry name" value="FAD-linked oxidases, C-terminal domain"/>
    <property type="match status" value="1"/>
</dbReference>
<evidence type="ECO:0000256" key="4">
    <source>
        <dbReference type="ARBA" id="ARBA00022827"/>
    </source>
</evidence>
<keyword evidence="4" id="KW-0274">FAD</keyword>
<dbReference type="InterPro" id="IPR016167">
    <property type="entry name" value="FAD-bd_PCMH_sub1"/>
</dbReference>
<dbReference type="InterPro" id="IPR016166">
    <property type="entry name" value="FAD-bd_PCMH"/>
</dbReference>
<dbReference type="SUPFAM" id="SSF56176">
    <property type="entry name" value="FAD-binding/transporter-associated domain-like"/>
    <property type="match status" value="1"/>
</dbReference>
<accession>A0A1Y5S3U5</accession>
<protein>
    <submittedName>
        <fullName evidence="7">Putative FAD-linked oxidoreductase</fullName>
        <ecNumber evidence="7">1.-.-.-</ecNumber>
    </submittedName>
</protein>
<dbReference type="Gene3D" id="3.30.70.2190">
    <property type="match status" value="1"/>
</dbReference>
<evidence type="ECO:0000313" key="8">
    <source>
        <dbReference type="Proteomes" id="UP000193200"/>
    </source>
</evidence>
<dbReference type="PROSITE" id="PS51387">
    <property type="entry name" value="FAD_PCMH"/>
    <property type="match status" value="1"/>
</dbReference>
<dbReference type="InterPro" id="IPR016169">
    <property type="entry name" value="FAD-bd_PCMH_sub2"/>
</dbReference>
<dbReference type="Gene3D" id="1.10.45.10">
    <property type="entry name" value="Vanillyl-alcohol Oxidase, Chain A, domain 4"/>
    <property type="match status" value="1"/>
</dbReference>
<keyword evidence="3" id="KW-0285">Flavoprotein</keyword>
<organism evidence="7 8">
    <name type="scientific">Oceanibacterium hippocampi</name>
    <dbReference type="NCBI Taxonomy" id="745714"/>
    <lineage>
        <taxon>Bacteria</taxon>
        <taxon>Pseudomonadati</taxon>
        <taxon>Pseudomonadota</taxon>
        <taxon>Alphaproteobacteria</taxon>
        <taxon>Sneathiellales</taxon>
        <taxon>Sneathiellaceae</taxon>
        <taxon>Oceanibacterium</taxon>
    </lineage>
</organism>
<dbReference type="InterPro" id="IPR004113">
    <property type="entry name" value="FAD-bd_oxidored_4_C"/>
</dbReference>
<evidence type="ECO:0000256" key="3">
    <source>
        <dbReference type="ARBA" id="ARBA00022630"/>
    </source>
</evidence>
<evidence type="ECO:0000313" key="7">
    <source>
        <dbReference type="EMBL" id="SLN31034.1"/>
    </source>
</evidence>
<dbReference type="GO" id="GO:0022904">
    <property type="term" value="P:respiratory electron transport chain"/>
    <property type="evidence" value="ECO:0007669"/>
    <property type="project" value="TreeGrafter"/>
</dbReference>
<dbReference type="EMBL" id="FWFR01000001">
    <property type="protein sequence ID" value="SLN31034.1"/>
    <property type="molecule type" value="Genomic_DNA"/>
</dbReference>
<dbReference type="PANTHER" id="PTHR43716:SF1">
    <property type="entry name" value="D-2-HYDROXYGLUTARATE DEHYDROGENASE, MITOCHONDRIAL"/>
    <property type="match status" value="1"/>
</dbReference>
<dbReference type="Pfam" id="PF01565">
    <property type="entry name" value="FAD_binding_4"/>
    <property type="match status" value="1"/>
</dbReference>
<comment type="cofactor">
    <cofactor evidence="1">
        <name>FAD</name>
        <dbReference type="ChEBI" id="CHEBI:57692"/>
    </cofactor>
</comment>
<evidence type="ECO:0000256" key="2">
    <source>
        <dbReference type="ARBA" id="ARBA00008000"/>
    </source>
</evidence>
<reference evidence="7 8" key="1">
    <citation type="submission" date="2017-03" db="EMBL/GenBank/DDBJ databases">
        <authorList>
            <person name="Afonso C.L."/>
            <person name="Miller P.J."/>
            <person name="Scott M.A."/>
            <person name="Spackman E."/>
            <person name="Goraichik I."/>
            <person name="Dimitrov K.M."/>
            <person name="Suarez D.L."/>
            <person name="Swayne D.E."/>
        </authorList>
    </citation>
    <scope>NUCLEOTIDE SEQUENCE [LARGE SCALE GENOMIC DNA]</scope>
    <source>
        <strain evidence="7 8">CECT 7691</strain>
    </source>
</reference>
<dbReference type="GO" id="GO:0016491">
    <property type="term" value="F:oxidoreductase activity"/>
    <property type="evidence" value="ECO:0007669"/>
    <property type="project" value="UniProtKB-KW"/>
</dbReference>
<dbReference type="InterPro" id="IPR016164">
    <property type="entry name" value="FAD-linked_Oxase-like_C"/>
</dbReference>
<dbReference type="Proteomes" id="UP000193200">
    <property type="component" value="Unassembled WGS sequence"/>
</dbReference>
<dbReference type="Gene3D" id="3.30.465.10">
    <property type="match status" value="1"/>
</dbReference>
<evidence type="ECO:0000256" key="5">
    <source>
        <dbReference type="ARBA" id="ARBA00023002"/>
    </source>
</evidence>
<name>A0A1Y5S3U5_9PROT</name>
<dbReference type="EC" id="1.-.-.-" evidence="7"/>
<dbReference type="FunFam" id="1.10.45.10:FF:000001">
    <property type="entry name" value="D-lactate dehydrogenase mitochondrial"/>
    <property type="match status" value="1"/>
</dbReference>
<evidence type="ECO:0000259" key="6">
    <source>
        <dbReference type="PROSITE" id="PS51387"/>
    </source>
</evidence>
<dbReference type="InterPro" id="IPR016171">
    <property type="entry name" value="Vanillyl_alc_oxidase_C-sub2"/>
</dbReference>
<dbReference type="Gene3D" id="3.30.70.2740">
    <property type="match status" value="1"/>
</dbReference>
<dbReference type="PANTHER" id="PTHR43716">
    <property type="entry name" value="D-2-HYDROXYGLUTARATE DEHYDROGENASE, MITOCHONDRIAL"/>
    <property type="match status" value="1"/>
</dbReference>
<keyword evidence="8" id="KW-1185">Reference proteome</keyword>